<dbReference type="InterPro" id="IPR058942">
    <property type="entry name" value="AT3G52170-like"/>
</dbReference>
<gene>
    <name evidence="4" type="ORF">J5N97_023337</name>
</gene>
<dbReference type="CDD" id="cd00590">
    <property type="entry name" value="RRM_SF"/>
    <property type="match status" value="2"/>
</dbReference>
<accession>A0A9D5CCX7</accession>
<dbReference type="SUPFAM" id="SSF54928">
    <property type="entry name" value="RNA-binding domain, RBD"/>
    <property type="match status" value="2"/>
</dbReference>
<dbReference type="InterPro" id="IPR035979">
    <property type="entry name" value="RBD_domain_sf"/>
</dbReference>
<dbReference type="InterPro" id="IPR000504">
    <property type="entry name" value="RRM_dom"/>
</dbReference>
<dbReference type="PANTHER" id="PTHR34568">
    <property type="entry name" value="RRM DOMAIN-CONTAINING PROTEIN"/>
    <property type="match status" value="1"/>
</dbReference>
<feature type="domain" description="RRM" evidence="3">
    <location>
        <begin position="452"/>
        <end position="543"/>
    </location>
</feature>
<dbReference type="Gene3D" id="3.30.70.330">
    <property type="match status" value="2"/>
</dbReference>
<dbReference type="Pfam" id="PF00076">
    <property type="entry name" value="RRM_1"/>
    <property type="match status" value="1"/>
</dbReference>
<dbReference type="OrthoDB" id="1938644at2759"/>
<organism evidence="4 5">
    <name type="scientific">Dioscorea zingiberensis</name>
    <dbReference type="NCBI Taxonomy" id="325984"/>
    <lineage>
        <taxon>Eukaryota</taxon>
        <taxon>Viridiplantae</taxon>
        <taxon>Streptophyta</taxon>
        <taxon>Embryophyta</taxon>
        <taxon>Tracheophyta</taxon>
        <taxon>Spermatophyta</taxon>
        <taxon>Magnoliopsida</taxon>
        <taxon>Liliopsida</taxon>
        <taxon>Dioscoreales</taxon>
        <taxon>Dioscoreaceae</taxon>
        <taxon>Dioscorea</taxon>
    </lineage>
</organism>
<protein>
    <recommendedName>
        <fullName evidence="3">RRM domain-containing protein</fullName>
    </recommendedName>
</protein>
<evidence type="ECO:0000259" key="3">
    <source>
        <dbReference type="PROSITE" id="PS50102"/>
    </source>
</evidence>
<dbReference type="Proteomes" id="UP001085076">
    <property type="component" value="Miscellaneous, Linkage group lg06"/>
</dbReference>
<dbReference type="PROSITE" id="PS50102">
    <property type="entry name" value="RRM"/>
    <property type="match status" value="2"/>
</dbReference>
<proteinExistence type="predicted"/>
<dbReference type="InterPro" id="IPR058941">
    <property type="entry name" value="HTH_AT3G52170-like"/>
</dbReference>
<name>A0A9D5CCX7_9LILI</name>
<feature type="region of interest" description="Disordered" evidence="2">
    <location>
        <begin position="27"/>
        <end position="46"/>
    </location>
</feature>
<evidence type="ECO:0000313" key="5">
    <source>
        <dbReference type="Proteomes" id="UP001085076"/>
    </source>
</evidence>
<evidence type="ECO:0000256" key="2">
    <source>
        <dbReference type="SAM" id="MobiDB-lite"/>
    </source>
</evidence>
<dbReference type="AlphaFoldDB" id="A0A9D5CCX7"/>
<evidence type="ECO:0000256" key="1">
    <source>
        <dbReference type="PROSITE-ProRule" id="PRU00176"/>
    </source>
</evidence>
<dbReference type="InterPro" id="IPR012677">
    <property type="entry name" value="Nucleotide-bd_a/b_plait_sf"/>
</dbReference>
<evidence type="ECO:0000313" key="4">
    <source>
        <dbReference type="EMBL" id="KAJ0970460.1"/>
    </source>
</evidence>
<dbReference type="PANTHER" id="PTHR34568:SF5">
    <property type="entry name" value="RNA-BINDING (RRM_RBD_RNP MOTIFS) FAMILY PROTEIN"/>
    <property type="match status" value="1"/>
</dbReference>
<sequence length="755" mass="83902">MAPSRLFQAELHLRNSGFVWPRRWWCSSASSPSPSKKSSKRSEAAKKKRTMAVKSFVQRYMLKYPGVFPKLAEVHGAVGGSWYILKEILSGMKAEMLPASQIDQQTASGSSYLVADTCEAKEVEGKMDSSVVNMPEGGFGTLTEMLDVAKYRLMEDKNPTVSVSVEIPNNFEELQSGEKQKTMQDSTTSGTVKNQLLFHPRNRIVGAGGETAVATDADSHSFKAKFPKDAFCPNRIEDSARRLGGMASNQDSLATKVASLTLDKRKLEPALSFVKIKASLEQSALCQKGSDLRENLKKPQDFRGDKEKSMKQDEYLKLKEIHSEGSGKRPEVTGLLARIMDPARDMQKTGPMANRSSNKTKIPNEEPFLENPEVSVHESLKHLSLNDKSTSLSQPEKRNVNNIPYEVIENESDSDISAFEYPSPERNDVFPPSAKRFGLNANQHDVKCAHKNSLLVYFLPKSAKVKDLIQTFGDSGAIPEIRILPSRENRFNYAFIFFKTEEGLRKALSKTNVAVAGADVATEASFAPSDMRDRMLCAEQVDNGDFPNHFLKDPRRTIIITGLPNNLSFHHLKGALSPLGRITGISMGTAVSTVFIEFESEESKERALAKATVSISGTTLSILRVDAPRTTVIRISNVNPVSGATKVHSICNSFGEVKRVATRYIDTFDVHFKLSEWPNMLKIINRLNGLVIDQNRWIAQPATLIPAEVLQALWNKPEGRKQVHELVRNLCKRISNESIDTSPLISLAEEFYGQM</sequence>
<reference evidence="4" key="1">
    <citation type="submission" date="2021-03" db="EMBL/GenBank/DDBJ databases">
        <authorList>
            <person name="Li Z."/>
            <person name="Yang C."/>
        </authorList>
    </citation>
    <scope>NUCLEOTIDE SEQUENCE</scope>
    <source>
        <strain evidence="4">Dzin_1.0</strain>
        <tissue evidence="4">Leaf</tissue>
    </source>
</reference>
<dbReference type="Pfam" id="PF25896">
    <property type="entry name" value="HTH_AT3G52170"/>
    <property type="match status" value="1"/>
</dbReference>
<comment type="caution">
    <text evidence="4">The sequence shown here is derived from an EMBL/GenBank/DDBJ whole genome shotgun (WGS) entry which is preliminary data.</text>
</comment>
<keyword evidence="5" id="KW-1185">Reference proteome</keyword>
<dbReference type="SMART" id="SM00360">
    <property type="entry name" value="RRM"/>
    <property type="match status" value="2"/>
</dbReference>
<dbReference type="GO" id="GO:0003723">
    <property type="term" value="F:RNA binding"/>
    <property type="evidence" value="ECO:0007669"/>
    <property type="project" value="UniProtKB-UniRule"/>
</dbReference>
<reference evidence="4" key="2">
    <citation type="journal article" date="2022" name="Hortic Res">
        <title>The genome of Dioscorea zingiberensis sheds light on the biosynthesis, origin and evolution of the medicinally important diosgenin saponins.</title>
        <authorList>
            <person name="Li Y."/>
            <person name="Tan C."/>
            <person name="Li Z."/>
            <person name="Guo J."/>
            <person name="Li S."/>
            <person name="Chen X."/>
            <person name="Wang C."/>
            <person name="Dai X."/>
            <person name="Yang H."/>
            <person name="Song W."/>
            <person name="Hou L."/>
            <person name="Xu J."/>
            <person name="Tong Z."/>
            <person name="Xu A."/>
            <person name="Yuan X."/>
            <person name="Wang W."/>
            <person name="Yang Q."/>
            <person name="Chen L."/>
            <person name="Sun Z."/>
            <person name="Wang K."/>
            <person name="Pan B."/>
            <person name="Chen J."/>
            <person name="Bao Y."/>
            <person name="Liu F."/>
            <person name="Qi X."/>
            <person name="Gang D.R."/>
            <person name="Wen J."/>
            <person name="Li J."/>
        </authorList>
    </citation>
    <scope>NUCLEOTIDE SEQUENCE</scope>
    <source>
        <strain evidence="4">Dzin_1.0</strain>
    </source>
</reference>
<feature type="domain" description="RRM" evidence="3">
    <location>
        <begin position="556"/>
        <end position="630"/>
    </location>
</feature>
<keyword evidence="1" id="KW-0694">RNA-binding</keyword>
<feature type="compositionally biased region" description="Low complexity" evidence="2">
    <location>
        <begin position="27"/>
        <end position="36"/>
    </location>
</feature>
<feature type="region of interest" description="Disordered" evidence="2">
    <location>
        <begin position="346"/>
        <end position="366"/>
    </location>
</feature>
<dbReference type="EMBL" id="JAGGNH010000006">
    <property type="protein sequence ID" value="KAJ0970460.1"/>
    <property type="molecule type" value="Genomic_DNA"/>
</dbReference>